<dbReference type="EMBL" id="BGZK01002741">
    <property type="protein sequence ID" value="GBP96142.1"/>
    <property type="molecule type" value="Genomic_DNA"/>
</dbReference>
<feature type="region of interest" description="Disordered" evidence="1">
    <location>
        <begin position="1"/>
        <end position="31"/>
    </location>
</feature>
<organism evidence="2 3">
    <name type="scientific">Eumeta variegata</name>
    <name type="common">Bagworm moth</name>
    <name type="synonym">Eumeta japonica</name>
    <dbReference type="NCBI Taxonomy" id="151549"/>
    <lineage>
        <taxon>Eukaryota</taxon>
        <taxon>Metazoa</taxon>
        <taxon>Ecdysozoa</taxon>
        <taxon>Arthropoda</taxon>
        <taxon>Hexapoda</taxon>
        <taxon>Insecta</taxon>
        <taxon>Pterygota</taxon>
        <taxon>Neoptera</taxon>
        <taxon>Endopterygota</taxon>
        <taxon>Lepidoptera</taxon>
        <taxon>Glossata</taxon>
        <taxon>Ditrysia</taxon>
        <taxon>Tineoidea</taxon>
        <taxon>Psychidae</taxon>
        <taxon>Oiketicinae</taxon>
        <taxon>Eumeta</taxon>
    </lineage>
</organism>
<dbReference type="AlphaFoldDB" id="A0A4C2A8L1"/>
<reference evidence="2 3" key="1">
    <citation type="journal article" date="2019" name="Commun. Biol.">
        <title>The bagworm genome reveals a unique fibroin gene that provides high tensile strength.</title>
        <authorList>
            <person name="Kono N."/>
            <person name="Nakamura H."/>
            <person name="Ohtoshi R."/>
            <person name="Tomita M."/>
            <person name="Numata K."/>
            <person name="Arakawa K."/>
        </authorList>
    </citation>
    <scope>NUCLEOTIDE SEQUENCE [LARGE SCALE GENOMIC DNA]</scope>
</reference>
<feature type="region of interest" description="Disordered" evidence="1">
    <location>
        <begin position="53"/>
        <end position="107"/>
    </location>
</feature>
<sequence>MYTAGVIMRPVRHSRATSARAQRRGTRNAVGARTAAYTRLRIKIKSVRRERTSTHLLLSVNRRASGRTQPTDRRAHPAPRRAATALAGPEPFSLKRNATRDSDSYARSQYHTRKVLAF</sequence>
<comment type="caution">
    <text evidence="2">The sequence shown here is derived from an EMBL/GenBank/DDBJ whole genome shotgun (WGS) entry which is preliminary data.</text>
</comment>
<keyword evidence="3" id="KW-1185">Reference proteome</keyword>
<feature type="compositionally biased region" description="Basic residues" evidence="1">
    <location>
        <begin position="10"/>
        <end position="26"/>
    </location>
</feature>
<dbReference type="Proteomes" id="UP000299102">
    <property type="component" value="Unassembled WGS sequence"/>
</dbReference>
<name>A0A4C2A8L1_EUMVA</name>
<gene>
    <name evidence="2" type="ORF">EVAR_69429_1</name>
</gene>
<evidence type="ECO:0000313" key="2">
    <source>
        <dbReference type="EMBL" id="GBP96142.1"/>
    </source>
</evidence>
<evidence type="ECO:0000313" key="3">
    <source>
        <dbReference type="Proteomes" id="UP000299102"/>
    </source>
</evidence>
<accession>A0A4C2A8L1</accession>
<evidence type="ECO:0000256" key="1">
    <source>
        <dbReference type="SAM" id="MobiDB-lite"/>
    </source>
</evidence>
<proteinExistence type="predicted"/>
<feature type="compositionally biased region" description="Low complexity" evidence="1">
    <location>
        <begin position="80"/>
        <end position="89"/>
    </location>
</feature>
<protein>
    <submittedName>
        <fullName evidence="2">Uncharacterized protein</fullName>
    </submittedName>
</protein>